<feature type="domain" description="EcxA zinc-binding" evidence="3">
    <location>
        <begin position="427"/>
        <end position="732"/>
    </location>
</feature>
<name>A0A2D2ATG4_9CAUL</name>
<feature type="chain" id="PRO_5013554745" evidence="2">
    <location>
        <begin position="37"/>
        <end position="840"/>
    </location>
</feature>
<dbReference type="GO" id="GO:0008237">
    <property type="term" value="F:metallopeptidase activity"/>
    <property type="evidence" value="ECO:0007669"/>
    <property type="project" value="InterPro"/>
</dbReference>
<protein>
    <submittedName>
        <fullName evidence="5">Peptidase</fullName>
    </submittedName>
</protein>
<feature type="domain" description="DUF5117" evidence="4">
    <location>
        <begin position="108"/>
        <end position="298"/>
    </location>
</feature>
<dbReference type="Gene3D" id="3.40.390.10">
    <property type="entry name" value="Collagenase (Catalytic Domain)"/>
    <property type="match status" value="1"/>
</dbReference>
<feature type="signal peptide" evidence="2">
    <location>
        <begin position="1"/>
        <end position="36"/>
    </location>
</feature>
<dbReference type="PANTHER" id="PTHR38478">
    <property type="entry name" value="PEPTIDASE M1A AND M12B"/>
    <property type="match status" value="1"/>
</dbReference>
<dbReference type="KEGG" id="cmb:CSW64_02110"/>
<sequence length="840" mass="89576">MPASSGEGAFTVFKSRLLAAVAAAAIVAGAPAVSLAKPKPATAADATAGLERLDGLLPVFVDRKAGKVLLKLPAADAEGLHGRYLYQTYLRAGLGSNPVGLDRSAPGATQVLAFRRAGDKVVAQYENHGFVAPRGSAGEQRAVRESFAASNVWAMAVASRDADGGVTIDLSGFLTRDTQAIAKQLKDTGQGDFRLAADLSFPDVGPGAVNVFPKNIELEATQTFVSDNPGEEVRGILPDPRNVTLTLHHSFVALPEPGFEPRIADPRVGVMDHPVIDYSAPLDQPLAIRLAHRFRLEKTDPTAARSTVKQPIVFYIDNAAPEPVRSALVEGGRWWNQAFEAAGFIDAFRVEVLPEGVSPLDARYNVVNWVHRETRGWSYGHSVVDPRTGEIVKGDVLLGSQRVRQDRLIFEGLVGADQTGKGGPNDPIQASLARIRQLSTHEIGHSIGLQHNFAASTYGRGSVMDYPGPKIGIKDGRLDLSDAYATGAGSWDKYAITWLYMPVAPGAEGQRQLDAIVDKAAADGLRYVSDEDARSPDTAQPLGAVWDNGADPLIELNHLMAVRRIALSRFGLDSLPAGTALAELRRRLVPIYLFHRYQIDAAAKLVGGVDFAYAVGGDGREVSRPVPAERQRQAIDALLAVVAPAELDLNDGLIDLLSAGDTSSPVKQTTIETFGDGPVFSLPDAADVVAGAVFRDLFAPARLNRLVEARRRDPAQPGLEELLTKAFAAVSRPATGRQAELARRTRWRLVATLADIQRSKALSPTAAAQVRTALVDYGKRLAAAPSGDAADRAQARDLAAILTDPDATRLTALADTVKSAPRTPPGPPIGEDDWFGDLGL</sequence>
<dbReference type="Pfam" id="PF16313">
    <property type="entry name" value="DUF4953"/>
    <property type="match status" value="1"/>
</dbReference>
<evidence type="ECO:0000313" key="6">
    <source>
        <dbReference type="Proteomes" id="UP000228945"/>
    </source>
</evidence>
<dbReference type="InterPro" id="IPR024079">
    <property type="entry name" value="MetalloPept_cat_dom_sf"/>
</dbReference>
<dbReference type="InterPro" id="IPR033413">
    <property type="entry name" value="DUF5117"/>
</dbReference>
<feature type="compositionally biased region" description="Acidic residues" evidence="1">
    <location>
        <begin position="830"/>
        <end position="840"/>
    </location>
</feature>
<keyword evidence="2" id="KW-0732">Signal</keyword>
<dbReference type="InterPro" id="IPR032534">
    <property type="entry name" value="EcxA_zinc-bd"/>
</dbReference>
<dbReference type="EMBL" id="CP024201">
    <property type="protein sequence ID" value="ATQ41289.1"/>
    <property type="molecule type" value="Genomic_DNA"/>
</dbReference>
<evidence type="ECO:0000256" key="1">
    <source>
        <dbReference type="SAM" id="MobiDB-lite"/>
    </source>
</evidence>
<evidence type="ECO:0000259" key="3">
    <source>
        <dbReference type="Pfam" id="PF16313"/>
    </source>
</evidence>
<dbReference type="OrthoDB" id="9776599at2"/>
<proteinExistence type="predicted"/>
<evidence type="ECO:0000256" key="2">
    <source>
        <dbReference type="SAM" id="SignalP"/>
    </source>
</evidence>
<keyword evidence="6" id="KW-1185">Reference proteome</keyword>
<evidence type="ECO:0000313" key="5">
    <source>
        <dbReference type="EMBL" id="ATQ41289.1"/>
    </source>
</evidence>
<evidence type="ECO:0000259" key="4">
    <source>
        <dbReference type="Pfam" id="PF17148"/>
    </source>
</evidence>
<dbReference type="Proteomes" id="UP000228945">
    <property type="component" value="Chromosome"/>
</dbReference>
<gene>
    <name evidence="5" type="ORF">CSW64_02110</name>
</gene>
<dbReference type="PANTHER" id="PTHR38478:SF1">
    <property type="entry name" value="ZINC DEPENDENT METALLOPROTEASE DOMAIN LIPOPROTEIN"/>
    <property type="match status" value="1"/>
</dbReference>
<organism evidence="5 6">
    <name type="scientific">Caulobacter mirabilis</name>
    <dbReference type="NCBI Taxonomy" id="69666"/>
    <lineage>
        <taxon>Bacteria</taxon>
        <taxon>Pseudomonadati</taxon>
        <taxon>Pseudomonadota</taxon>
        <taxon>Alphaproteobacteria</taxon>
        <taxon>Caulobacterales</taxon>
        <taxon>Caulobacteraceae</taxon>
        <taxon>Caulobacter</taxon>
    </lineage>
</organism>
<dbReference type="InterPro" id="IPR034032">
    <property type="entry name" value="Zn_MMP-like_bac"/>
</dbReference>
<dbReference type="CDD" id="cd04276">
    <property type="entry name" value="ZnMc_MMP_like_2"/>
    <property type="match status" value="1"/>
</dbReference>
<dbReference type="SUPFAM" id="SSF55486">
    <property type="entry name" value="Metalloproteases ('zincins'), catalytic domain"/>
    <property type="match status" value="1"/>
</dbReference>
<accession>A0A2D2ATG4</accession>
<reference evidence="5 6" key="1">
    <citation type="submission" date="2017-10" db="EMBL/GenBank/DDBJ databases">
        <title>Genome sequence of Caulobacter mirabilis FWC38.</title>
        <authorList>
            <person name="Fiebig A."/>
            <person name="Crosson S."/>
        </authorList>
    </citation>
    <scope>NUCLEOTIDE SEQUENCE [LARGE SCALE GENOMIC DNA]</scope>
    <source>
        <strain evidence="5 6">FWC 38</strain>
    </source>
</reference>
<dbReference type="AlphaFoldDB" id="A0A2D2ATG4"/>
<dbReference type="Pfam" id="PF17148">
    <property type="entry name" value="DUF5117"/>
    <property type="match status" value="1"/>
</dbReference>
<feature type="region of interest" description="Disordered" evidence="1">
    <location>
        <begin position="815"/>
        <end position="840"/>
    </location>
</feature>